<protein>
    <submittedName>
        <fullName evidence="10">Beta-galactosidase</fullName>
    </submittedName>
</protein>
<comment type="similarity">
    <text evidence="1">Belongs to the glycosyl hydrolase 35 family.</text>
</comment>
<evidence type="ECO:0000256" key="2">
    <source>
        <dbReference type="ARBA" id="ARBA00022729"/>
    </source>
</evidence>
<reference evidence="10 11" key="1">
    <citation type="submission" date="2017-08" db="EMBL/GenBank/DDBJ databases">
        <title>Substantial Increase in Enzyme Production by Combined Drug-Resistance Mutations in Paenibacillus agaridevorans.</title>
        <authorList>
            <person name="Tanaka Y."/>
            <person name="Funane K."/>
            <person name="Hosaka T."/>
            <person name="Shiwa Y."/>
            <person name="Fujita N."/>
            <person name="Miyazaki T."/>
            <person name="Yoshikawa H."/>
            <person name="Murakami K."/>
            <person name="Kasahara K."/>
            <person name="Inaoka T."/>
            <person name="Hiraga Y."/>
            <person name="Ochi K."/>
        </authorList>
    </citation>
    <scope>NUCLEOTIDE SEQUENCE [LARGE SCALE GENOMIC DNA]</scope>
    <source>
        <strain evidence="10 11">T-3040</strain>
    </source>
</reference>
<evidence type="ECO:0000259" key="9">
    <source>
        <dbReference type="Pfam" id="PF21467"/>
    </source>
</evidence>
<evidence type="ECO:0000256" key="1">
    <source>
        <dbReference type="ARBA" id="ARBA00009809"/>
    </source>
</evidence>
<dbReference type="FunFam" id="2.60.120.260:FF:000021">
    <property type="entry name" value="Beta-galactosidase"/>
    <property type="match status" value="1"/>
</dbReference>
<dbReference type="InterPro" id="IPR026283">
    <property type="entry name" value="B-gal_1-like"/>
</dbReference>
<dbReference type="SUPFAM" id="SSF49785">
    <property type="entry name" value="Galactose-binding domain-like"/>
    <property type="match status" value="1"/>
</dbReference>
<dbReference type="Pfam" id="PF21467">
    <property type="entry name" value="BetaGal_gal-bd"/>
    <property type="match status" value="1"/>
</dbReference>
<evidence type="ECO:0000256" key="5">
    <source>
        <dbReference type="ARBA" id="ARBA00023295"/>
    </source>
</evidence>
<evidence type="ECO:0000256" key="4">
    <source>
        <dbReference type="ARBA" id="ARBA00023180"/>
    </source>
</evidence>
<gene>
    <name evidence="10" type="ORF">PAT3040_03078</name>
</gene>
<keyword evidence="2" id="KW-0732">Signal</keyword>
<dbReference type="RefSeq" id="WP_108993431.1">
    <property type="nucleotide sequence ID" value="NZ_BDQX01000171.1"/>
</dbReference>
<dbReference type="GO" id="GO:0005975">
    <property type="term" value="P:carbohydrate metabolic process"/>
    <property type="evidence" value="ECO:0007669"/>
    <property type="project" value="InterPro"/>
</dbReference>
<name>A0A2R5EXF3_9BACL</name>
<keyword evidence="4" id="KW-0325">Glycoprotein</keyword>
<keyword evidence="5" id="KW-0326">Glycosidase</keyword>
<dbReference type="InterPro" id="IPR019801">
    <property type="entry name" value="Glyco_hydro_35_CS"/>
</dbReference>
<dbReference type="InterPro" id="IPR048912">
    <property type="entry name" value="BetaGal1-like_ABD1"/>
</dbReference>
<dbReference type="Gene3D" id="2.60.120.260">
    <property type="entry name" value="Galactose-binding domain-like"/>
    <property type="match status" value="2"/>
</dbReference>
<dbReference type="PROSITE" id="PS01182">
    <property type="entry name" value="GLYCOSYL_HYDROL_F35"/>
    <property type="match status" value="1"/>
</dbReference>
<feature type="active site" description="Nucleophile" evidence="6">
    <location>
        <position position="234"/>
    </location>
</feature>
<dbReference type="InterPro" id="IPR017853">
    <property type="entry name" value="GH"/>
</dbReference>
<proteinExistence type="inferred from homology"/>
<dbReference type="Gene3D" id="3.20.20.80">
    <property type="entry name" value="Glycosidases"/>
    <property type="match status" value="1"/>
</dbReference>
<comment type="caution">
    <text evidence="10">The sequence shown here is derived from an EMBL/GenBank/DDBJ whole genome shotgun (WGS) entry which is preliminary data.</text>
</comment>
<dbReference type="Pfam" id="PF01301">
    <property type="entry name" value="Glyco_hydro_35"/>
    <property type="match status" value="1"/>
</dbReference>
<evidence type="ECO:0000256" key="3">
    <source>
        <dbReference type="ARBA" id="ARBA00022801"/>
    </source>
</evidence>
<dbReference type="InterPro" id="IPR008979">
    <property type="entry name" value="Galactose-bd-like_sf"/>
</dbReference>
<dbReference type="AlphaFoldDB" id="A0A2R5EXF3"/>
<accession>A0A2R5EXF3</accession>
<sequence length="583" mass="66149">MAKLEVNGSQFLLDGETIRILSGAIHYFRVVPEYWEDRLLKLKACGFNTVETYIPWNLHEPKEGVFNFDGLADVERFIALAGKLGLHVIVRPSPYICAEWEFGGLPAWLLSDTDIQLRCLDERYLRKVDAYYDVLIPKLAPLLNTNGGPIIAMQIENEYGSYGNDQDYLLYLKNGLQVRGIDVLLFTSDGPTDQMLQGGTLPGVLATVNFGSRPEEEFKKFREYRPEEPLFCMEYWNGWFDHWLKPHHTRDGDDVADVLDRMLHAGASVNFYMFHGGTNFGFYNGANYQDKYEPTVTSYDYDAPLSECGDITAKYKSVREVMRKHGAEVLEELPEPSRKKSYGTVAMKEAASLFANLDTLSVSVRRRCPEPMEKLGQNYGFIVYRTRISGPRKAQELHLQDVHDRAQVFLDGSWIGTVERWAPKPLVVDIPEQGATLEILVENMGRINYGPRLKDAKGITEGVRLDNQFLFDWEIYPLPLADLSALSYASFQTQSKAAENPMFFRGELLVDDIADTFIRLDGWAKGVVWINGFNIGRYWEQGPQKTLYVPGPLLRQGANEIVVLELHGTDKPDIVLIDAPDLG</sequence>
<dbReference type="InterPro" id="IPR031330">
    <property type="entry name" value="Gly_Hdrlase_35_cat"/>
</dbReference>
<evidence type="ECO:0000256" key="6">
    <source>
        <dbReference type="PIRSR" id="PIRSR006336-1"/>
    </source>
</evidence>
<keyword evidence="3" id="KW-0378">Hydrolase</keyword>
<feature type="active site" description="Proton donor" evidence="6">
    <location>
        <position position="158"/>
    </location>
</feature>
<organism evidence="10 11">
    <name type="scientific">Paenibacillus agaridevorans</name>
    <dbReference type="NCBI Taxonomy" id="171404"/>
    <lineage>
        <taxon>Bacteria</taxon>
        <taxon>Bacillati</taxon>
        <taxon>Bacillota</taxon>
        <taxon>Bacilli</taxon>
        <taxon>Bacillales</taxon>
        <taxon>Paenibacillaceae</taxon>
        <taxon>Paenibacillus</taxon>
    </lineage>
</organism>
<evidence type="ECO:0000259" key="8">
    <source>
        <dbReference type="Pfam" id="PF21317"/>
    </source>
</evidence>
<dbReference type="InterPro" id="IPR048913">
    <property type="entry name" value="BetaGal_gal-bd"/>
</dbReference>
<dbReference type="Proteomes" id="UP000245202">
    <property type="component" value="Unassembled WGS sequence"/>
</dbReference>
<dbReference type="PRINTS" id="PR00742">
    <property type="entry name" value="GLHYDRLASE35"/>
</dbReference>
<evidence type="ECO:0000313" key="10">
    <source>
        <dbReference type="EMBL" id="GBG08493.1"/>
    </source>
</evidence>
<dbReference type="GO" id="GO:0004565">
    <property type="term" value="F:beta-galactosidase activity"/>
    <property type="evidence" value="ECO:0007669"/>
    <property type="project" value="InterPro"/>
</dbReference>
<dbReference type="PANTHER" id="PTHR23421">
    <property type="entry name" value="BETA-GALACTOSIDASE RELATED"/>
    <property type="match status" value="1"/>
</dbReference>
<dbReference type="FunFam" id="3.20.20.80:FF:000116">
    <property type="entry name" value="Beta-galactosidase 3"/>
    <property type="match status" value="1"/>
</dbReference>
<feature type="domain" description="Beta-galactosidase galactose-binding" evidence="9">
    <location>
        <begin position="501"/>
        <end position="559"/>
    </location>
</feature>
<dbReference type="SUPFAM" id="SSF51445">
    <property type="entry name" value="(Trans)glycosidases"/>
    <property type="match status" value="1"/>
</dbReference>
<evidence type="ECO:0000259" key="7">
    <source>
        <dbReference type="Pfam" id="PF01301"/>
    </source>
</evidence>
<dbReference type="PIRSF" id="PIRSF006336">
    <property type="entry name" value="B-gal"/>
    <property type="match status" value="1"/>
</dbReference>
<feature type="domain" description="Glycoside hydrolase 35 catalytic" evidence="7">
    <location>
        <begin position="10"/>
        <end position="324"/>
    </location>
</feature>
<dbReference type="EMBL" id="BDQX01000171">
    <property type="protein sequence ID" value="GBG08493.1"/>
    <property type="molecule type" value="Genomic_DNA"/>
</dbReference>
<feature type="domain" description="Beta-galactosidase 1-like first all-beta" evidence="8">
    <location>
        <begin position="369"/>
        <end position="479"/>
    </location>
</feature>
<evidence type="ECO:0000313" key="11">
    <source>
        <dbReference type="Proteomes" id="UP000245202"/>
    </source>
</evidence>
<keyword evidence="11" id="KW-1185">Reference proteome</keyword>
<dbReference type="InterPro" id="IPR001944">
    <property type="entry name" value="Glycoside_Hdrlase_35"/>
</dbReference>
<dbReference type="Pfam" id="PF21317">
    <property type="entry name" value="BetaGal_ABD_1"/>
    <property type="match status" value="1"/>
</dbReference>